<organism evidence="11 12">
    <name type="scientific">Oleiphilus messinensis</name>
    <dbReference type="NCBI Taxonomy" id="141451"/>
    <lineage>
        <taxon>Bacteria</taxon>
        <taxon>Pseudomonadati</taxon>
        <taxon>Pseudomonadota</taxon>
        <taxon>Gammaproteobacteria</taxon>
        <taxon>Oceanospirillales</taxon>
        <taxon>Oleiphilaceae</taxon>
        <taxon>Oleiphilus</taxon>
    </lineage>
</organism>
<comment type="subcellular location">
    <subcellularLocation>
        <location evidence="1">Cell envelope</location>
    </subcellularLocation>
</comment>
<keyword evidence="3 7" id="KW-0479">Metal-binding</keyword>
<dbReference type="EMBL" id="CP021425">
    <property type="protein sequence ID" value="ARU55049.1"/>
    <property type="molecule type" value="Genomic_DNA"/>
</dbReference>
<reference evidence="11 12" key="1">
    <citation type="submission" date="2017-05" db="EMBL/GenBank/DDBJ databases">
        <title>Genomic insights into alkan degradation activity of Oleiphilus messinensis.</title>
        <authorList>
            <person name="Kozyavkin S.A."/>
            <person name="Slesarev A.I."/>
            <person name="Golyshin P.N."/>
            <person name="Korzhenkov A."/>
            <person name="Golyshina O.N."/>
            <person name="Toshchakov S.V."/>
        </authorList>
    </citation>
    <scope>NUCLEOTIDE SEQUENCE [LARGE SCALE GENOMIC DNA]</scope>
    <source>
        <strain evidence="11 12">ME102</strain>
    </source>
</reference>
<dbReference type="PANTHER" id="PTHR30600">
    <property type="entry name" value="CYTOCHROME C PEROXIDASE-RELATED"/>
    <property type="match status" value="1"/>
</dbReference>
<keyword evidence="11" id="KW-0575">Peroxidase</keyword>
<keyword evidence="12" id="KW-1185">Reference proteome</keyword>
<keyword evidence="5" id="KW-0560">Oxidoreductase</keyword>
<evidence type="ECO:0000256" key="5">
    <source>
        <dbReference type="ARBA" id="ARBA00023002"/>
    </source>
</evidence>
<dbReference type="GO" id="GO:0004130">
    <property type="term" value="F:cytochrome-c peroxidase activity"/>
    <property type="evidence" value="ECO:0007669"/>
    <property type="project" value="TreeGrafter"/>
</dbReference>
<feature type="domain" description="Cytochrome c" evidence="10">
    <location>
        <begin position="217"/>
        <end position="383"/>
    </location>
</feature>
<evidence type="ECO:0000256" key="3">
    <source>
        <dbReference type="ARBA" id="ARBA00022723"/>
    </source>
</evidence>
<dbReference type="InterPro" id="IPR051395">
    <property type="entry name" value="Cytochrome_c_Peroxidase/MauG"/>
</dbReference>
<dbReference type="PROSITE" id="PS51007">
    <property type="entry name" value="CYTC"/>
    <property type="match status" value="2"/>
</dbReference>
<accession>A0A1Y0I4C0</accession>
<evidence type="ECO:0000256" key="9">
    <source>
        <dbReference type="SAM" id="SignalP"/>
    </source>
</evidence>
<feature type="signal peptide" evidence="9">
    <location>
        <begin position="1"/>
        <end position="32"/>
    </location>
</feature>
<keyword evidence="2 7" id="KW-0349">Heme</keyword>
<dbReference type="PANTHER" id="PTHR30600:SF10">
    <property type="entry name" value="BLL6722 PROTEIN"/>
    <property type="match status" value="1"/>
</dbReference>
<dbReference type="GO" id="GO:0009055">
    <property type="term" value="F:electron transfer activity"/>
    <property type="evidence" value="ECO:0007669"/>
    <property type="project" value="InterPro"/>
</dbReference>
<evidence type="ECO:0000256" key="7">
    <source>
        <dbReference type="PROSITE-ProRule" id="PRU00433"/>
    </source>
</evidence>
<feature type="region of interest" description="Disordered" evidence="8">
    <location>
        <begin position="389"/>
        <end position="408"/>
    </location>
</feature>
<name>A0A1Y0I4C0_9GAMM</name>
<dbReference type="KEGG" id="ome:OLMES_0962"/>
<protein>
    <submittedName>
        <fullName evidence="11">Di-heme cytochrome c peroxidase</fullName>
    </submittedName>
</protein>
<keyword evidence="6 7" id="KW-0408">Iron</keyword>
<proteinExistence type="predicted"/>
<evidence type="ECO:0000259" key="10">
    <source>
        <dbReference type="PROSITE" id="PS51007"/>
    </source>
</evidence>
<evidence type="ECO:0000256" key="6">
    <source>
        <dbReference type="ARBA" id="ARBA00023004"/>
    </source>
</evidence>
<dbReference type="RefSeq" id="WP_232465261.1">
    <property type="nucleotide sequence ID" value="NZ_CP021425.1"/>
</dbReference>
<dbReference type="Pfam" id="PF03150">
    <property type="entry name" value="CCP_MauG"/>
    <property type="match status" value="1"/>
</dbReference>
<keyword evidence="4 9" id="KW-0732">Signal</keyword>
<dbReference type="GO" id="GO:0030313">
    <property type="term" value="C:cell envelope"/>
    <property type="evidence" value="ECO:0007669"/>
    <property type="project" value="UniProtKB-SubCell"/>
</dbReference>
<dbReference type="Proteomes" id="UP000196027">
    <property type="component" value="Chromosome"/>
</dbReference>
<feature type="chain" id="PRO_5012033285" evidence="9">
    <location>
        <begin position="33"/>
        <end position="408"/>
    </location>
</feature>
<feature type="domain" description="Cytochrome c" evidence="10">
    <location>
        <begin position="39"/>
        <end position="190"/>
    </location>
</feature>
<sequence length="408" mass="44942">MSKQKCKKPVPLILNMSLAAAIGIHFSGQVAAETGAIESLEGLGRSLYFDQNLSRNRTQSCASCHAPEAGFADPRDNGIEKMVSLGDDGQSLGDRNAPTASYARFSPVFHKSKDGKYVGGQFLDGRASTLSDQAGGPPLNPLEMGMPDKKSVIERIRENPAYVSAFQSIFGADILQDDNRAYQALTDSIAAFENSQFFAPFDSKYDRYLRGEYKMSEQEDLGMTLFFSQQFTNCNLCHQLNDRPATTGETFTNYEYHNIGVPVNTAVRSANGLGDKHVDDGLLANDQVDDPAHKGKFKVPTLRNVAVTGPYMHNGVFQDLRTVVAFYNKYNSRSEKRQINPETDAHWAAPEVSGTLSLKELETGPALDDKRIDALVAFMKTLTDKRYEPLLTQRPHHTDTPVKTGTAP</sequence>
<evidence type="ECO:0000256" key="2">
    <source>
        <dbReference type="ARBA" id="ARBA00022617"/>
    </source>
</evidence>
<dbReference type="SUPFAM" id="SSF46626">
    <property type="entry name" value="Cytochrome c"/>
    <property type="match status" value="2"/>
</dbReference>
<evidence type="ECO:0000313" key="11">
    <source>
        <dbReference type="EMBL" id="ARU55049.1"/>
    </source>
</evidence>
<evidence type="ECO:0000256" key="4">
    <source>
        <dbReference type="ARBA" id="ARBA00022729"/>
    </source>
</evidence>
<dbReference type="GO" id="GO:0020037">
    <property type="term" value="F:heme binding"/>
    <property type="evidence" value="ECO:0007669"/>
    <property type="project" value="InterPro"/>
</dbReference>
<evidence type="ECO:0000256" key="1">
    <source>
        <dbReference type="ARBA" id="ARBA00004196"/>
    </source>
</evidence>
<dbReference type="GO" id="GO:0046872">
    <property type="term" value="F:metal ion binding"/>
    <property type="evidence" value="ECO:0007669"/>
    <property type="project" value="UniProtKB-KW"/>
</dbReference>
<evidence type="ECO:0000313" key="12">
    <source>
        <dbReference type="Proteomes" id="UP000196027"/>
    </source>
</evidence>
<dbReference type="InterPro" id="IPR036909">
    <property type="entry name" value="Cyt_c-like_dom_sf"/>
</dbReference>
<dbReference type="InterPro" id="IPR009056">
    <property type="entry name" value="Cyt_c-like_dom"/>
</dbReference>
<dbReference type="InterPro" id="IPR004852">
    <property type="entry name" value="Di-haem_cyt_c_peroxidsae"/>
</dbReference>
<dbReference type="Gene3D" id="1.10.760.10">
    <property type="entry name" value="Cytochrome c-like domain"/>
    <property type="match status" value="2"/>
</dbReference>
<evidence type="ECO:0000256" key="8">
    <source>
        <dbReference type="SAM" id="MobiDB-lite"/>
    </source>
</evidence>
<dbReference type="AlphaFoldDB" id="A0A1Y0I4C0"/>
<gene>
    <name evidence="11" type="ORF">OLMES_0962</name>
</gene>